<dbReference type="SUPFAM" id="SSF103084">
    <property type="entry name" value="Holliday junction resolvase RusA"/>
    <property type="match status" value="1"/>
</dbReference>
<organism evidence="1 2">
    <name type="scientific">Agrilutibacter solisilvae</name>
    <dbReference type="NCBI Taxonomy" id="2763317"/>
    <lineage>
        <taxon>Bacteria</taxon>
        <taxon>Pseudomonadati</taxon>
        <taxon>Pseudomonadota</taxon>
        <taxon>Gammaproteobacteria</taxon>
        <taxon>Lysobacterales</taxon>
        <taxon>Lysobacteraceae</taxon>
        <taxon>Agrilutibacter</taxon>
    </lineage>
</organism>
<name>A0A975AS71_9GAMM</name>
<dbReference type="Proteomes" id="UP000639274">
    <property type="component" value="Chromosome"/>
</dbReference>
<evidence type="ECO:0000313" key="1">
    <source>
        <dbReference type="EMBL" id="QSX77978.1"/>
    </source>
</evidence>
<protein>
    <submittedName>
        <fullName evidence="1">RusA family crossover junction endodeoxyribonuclease</fullName>
    </submittedName>
</protein>
<dbReference type="GO" id="GO:0006281">
    <property type="term" value="P:DNA repair"/>
    <property type="evidence" value="ECO:0007669"/>
    <property type="project" value="InterPro"/>
</dbReference>
<dbReference type="InterPro" id="IPR008822">
    <property type="entry name" value="Endonuclease_RusA-like"/>
</dbReference>
<dbReference type="Gene3D" id="3.30.1330.70">
    <property type="entry name" value="Holliday junction resolvase RusA"/>
    <property type="match status" value="1"/>
</dbReference>
<gene>
    <name evidence="1" type="ORF">I8J32_014830</name>
</gene>
<dbReference type="Pfam" id="PF05866">
    <property type="entry name" value="RusA"/>
    <property type="match status" value="1"/>
</dbReference>
<reference evidence="1 2" key="1">
    <citation type="submission" date="2021-03" db="EMBL/GenBank/DDBJ databases">
        <title>Lysobacter sp. nov. isolated from soil of gangwondo yeongwol, south Korea.</title>
        <authorList>
            <person name="Kim K.R."/>
            <person name="Kim K.H."/>
            <person name="Jeon C.O."/>
        </authorList>
    </citation>
    <scope>NUCLEOTIDE SEQUENCE [LARGE SCALE GENOMIC DNA]</scope>
    <source>
        <strain evidence="1 2">R19</strain>
    </source>
</reference>
<keyword evidence="2" id="KW-1185">Reference proteome</keyword>
<dbReference type="KEGG" id="lsf:I8J32_014830"/>
<dbReference type="EMBL" id="CP071518">
    <property type="protein sequence ID" value="QSX77978.1"/>
    <property type="molecule type" value="Genomic_DNA"/>
</dbReference>
<proteinExistence type="predicted"/>
<dbReference type="AlphaFoldDB" id="A0A975AS71"/>
<dbReference type="GO" id="GO:0006310">
    <property type="term" value="P:DNA recombination"/>
    <property type="evidence" value="ECO:0007669"/>
    <property type="project" value="InterPro"/>
</dbReference>
<dbReference type="RefSeq" id="WP_200615877.1">
    <property type="nucleotide sequence ID" value="NZ_CP071518.1"/>
</dbReference>
<accession>A0A975AS71</accession>
<sequence length="134" mass="15111">MPNFEFLIRKRPVSHQTKSRKNLQAWKAYVRSEAEKVWPVGRPAEEGDLRFSIVYLCDDSPADIDNIIKPIQDALVGLVYVDDSLIADVDSHRRFLAAGIDVTNLPQLLKLGVFDGDECVYVRVAESPLLESLL</sequence>
<evidence type="ECO:0000313" key="2">
    <source>
        <dbReference type="Proteomes" id="UP000639274"/>
    </source>
</evidence>
<dbReference type="GO" id="GO:0000287">
    <property type="term" value="F:magnesium ion binding"/>
    <property type="evidence" value="ECO:0007669"/>
    <property type="project" value="InterPro"/>
</dbReference>
<dbReference type="InterPro" id="IPR036614">
    <property type="entry name" value="RusA-like_sf"/>
</dbReference>